<gene>
    <name evidence="2" type="ORF">S03H2_22544</name>
</gene>
<dbReference type="AlphaFoldDB" id="X1FYU6"/>
<name>X1FYU6_9ZZZZ</name>
<sequence length="160" mass="18782">ALDQFKNNNDVKDLKIKLISRYGYLDIHNSSDKINEALIDETRHWLSDYPDSLKVYEEALNKFASNIFQRNLLDDLRLSLEILLKNILENNKSLENQLKSLGQFIKDRNGSKQLTNMFVKLLDYYSKYQNDYVKHNNAVIENEIETIFASIKNYVCLEIA</sequence>
<evidence type="ECO:0000313" key="2">
    <source>
        <dbReference type="EMBL" id="GAH37730.1"/>
    </source>
</evidence>
<feature type="coiled-coil region" evidence="1">
    <location>
        <begin position="77"/>
        <end position="104"/>
    </location>
</feature>
<dbReference type="EMBL" id="BARU01012155">
    <property type="protein sequence ID" value="GAH37730.1"/>
    <property type="molecule type" value="Genomic_DNA"/>
</dbReference>
<organism evidence="2">
    <name type="scientific">marine sediment metagenome</name>
    <dbReference type="NCBI Taxonomy" id="412755"/>
    <lineage>
        <taxon>unclassified sequences</taxon>
        <taxon>metagenomes</taxon>
        <taxon>ecological metagenomes</taxon>
    </lineage>
</organism>
<evidence type="ECO:0000256" key="1">
    <source>
        <dbReference type="SAM" id="Coils"/>
    </source>
</evidence>
<keyword evidence="1" id="KW-0175">Coiled coil</keyword>
<feature type="non-terminal residue" evidence="2">
    <location>
        <position position="1"/>
    </location>
</feature>
<protein>
    <submittedName>
        <fullName evidence="2">Uncharacterized protein</fullName>
    </submittedName>
</protein>
<proteinExistence type="predicted"/>
<reference evidence="2" key="1">
    <citation type="journal article" date="2014" name="Front. Microbiol.">
        <title>High frequency of phylogenetically diverse reductive dehalogenase-homologous genes in deep subseafloor sedimentary metagenomes.</title>
        <authorList>
            <person name="Kawai M."/>
            <person name="Futagami T."/>
            <person name="Toyoda A."/>
            <person name="Takaki Y."/>
            <person name="Nishi S."/>
            <person name="Hori S."/>
            <person name="Arai W."/>
            <person name="Tsubouchi T."/>
            <person name="Morono Y."/>
            <person name="Uchiyama I."/>
            <person name="Ito T."/>
            <person name="Fujiyama A."/>
            <person name="Inagaki F."/>
            <person name="Takami H."/>
        </authorList>
    </citation>
    <scope>NUCLEOTIDE SEQUENCE</scope>
    <source>
        <strain evidence="2">Expedition CK06-06</strain>
    </source>
</reference>
<comment type="caution">
    <text evidence="2">The sequence shown here is derived from an EMBL/GenBank/DDBJ whole genome shotgun (WGS) entry which is preliminary data.</text>
</comment>
<accession>X1FYU6</accession>